<dbReference type="InterPro" id="IPR044068">
    <property type="entry name" value="CB"/>
</dbReference>
<comment type="caution">
    <text evidence="7">The sequence shown here is derived from an EMBL/GenBank/DDBJ whole genome shotgun (WGS) entry which is preliminary data.</text>
</comment>
<dbReference type="InterPro" id="IPR050090">
    <property type="entry name" value="Tyrosine_recombinase_XerCD"/>
</dbReference>
<reference evidence="7" key="1">
    <citation type="journal article" date="2021" name="PeerJ">
        <title>Extensive microbial diversity within the chicken gut microbiome revealed by metagenomics and culture.</title>
        <authorList>
            <person name="Gilroy R."/>
            <person name="Ravi A."/>
            <person name="Getino M."/>
            <person name="Pursley I."/>
            <person name="Horton D.L."/>
            <person name="Alikhan N.F."/>
            <person name="Baker D."/>
            <person name="Gharbi K."/>
            <person name="Hall N."/>
            <person name="Watson M."/>
            <person name="Adriaenssens E.M."/>
            <person name="Foster-Nyarko E."/>
            <person name="Jarju S."/>
            <person name="Secka A."/>
            <person name="Antonio M."/>
            <person name="Oren A."/>
            <person name="Chaudhuri R.R."/>
            <person name="La Ragione R."/>
            <person name="Hildebrand F."/>
            <person name="Pallen M.J."/>
        </authorList>
    </citation>
    <scope>NUCLEOTIDE SEQUENCE</scope>
    <source>
        <strain evidence="7">ChiGjej6B6-14162</strain>
    </source>
</reference>
<accession>A0A9D2BGS8</accession>
<dbReference type="Pfam" id="PF00589">
    <property type="entry name" value="Phage_integrase"/>
    <property type="match status" value="1"/>
</dbReference>
<dbReference type="SUPFAM" id="SSF56349">
    <property type="entry name" value="DNA breaking-rejoining enzymes"/>
    <property type="match status" value="1"/>
</dbReference>
<dbReference type="PANTHER" id="PTHR30349">
    <property type="entry name" value="PHAGE INTEGRASE-RELATED"/>
    <property type="match status" value="1"/>
</dbReference>
<dbReference type="InterPro" id="IPR025269">
    <property type="entry name" value="SAM-like_dom"/>
</dbReference>
<organism evidence="7 8">
    <name type="scientific">Candidatus Parabacteroides intestinipullorum</name>
    <dbReference type="NCBI Taxonomy" id="2838723"/>
    <lineage>
        <taxon>Bacteria</taxon>
        <taxon>Pseudomonadati</taxon>
        <taxon>Bacteroidota</taxon>
        <taxon>Bacteroidia</taxon>
        <taxon>Bacteroidales</taxon>
        <taxon>Tannerellaceae</taxon>
        <taxon>Parabacteroides</taxon>
    </lineage>
</organism>
<evidence type="ECO:0000256" key="1">
    <source>
        <dbReference type="ARBA" id="ARBA00008857"/>
    </source>
</evidence>
<dbReference type="InterPro" id="IPR011010">
    <property type="entry name" value="DNA_brk_join_enz"/>
</dbReference>
<evidence type="ECO:0000256" key="4">
    <source>
        <dbReference type="ARBA" id="ARBA00023172"/>
    </source>
</evidence>
<evidence type="ECO:0000313" key="7">
    <source>
        <dbReference type="EMBL" id="HIX75493.1"/>
    </source>
</evidence>
<dbReference type="GO" id="GO:0015074">
    <property type="term" value="P:DNA integration"/>
    <property type="evidence" value="ECO:0007669"/>
    <property type="project" value="UniProtKB-KW"/>
</dbReference>
<dbReference type="Pfam" id="PF13102">
    <property type="entry name" value="Phage_int_SAM_5"/>
    <property type="match status" value="1"/>
</dbReference>
<dbReference type="PANTHER" id="PTHR30349:SF64">
    <property type="entry name" value="PROPHAGE INTEGRASE INTD-RELATED"/>
    <property type="match status" value="1"/>
</dbReference>
<proteinExistence type="inferred from homology"/>
<comment type="similarity">
    <text evidence="1">Belongs to the 'phage' integrase family.</text>
</comment>
<dbReference type="InterPro" id="IPR010998">
    <property type="entry name" value="Integrase_recombinase_N"/>
</dbReference>
<evidence type="ECO:0000313" key="8">
    <source>
        <dbReference type="Proteomes" id="UP000886740"/>
    </source>
</evidence>
<feature type="domain" description="Core-binding (CB)" evidence="6">
    <location>
        <begin position="35"/>
        <end position="118"/>
    </location>
</feature>
<sequence>MLTIDIQIRVNWGNRRHSDKAERGQVKKGKKRESRLFFDLMERERERLLRLGRYNTAANYRTALNSFRQFRQGKDLTIGEITPDLMVAYEGWLRDRGIAHNTSSCYMRALRAVYNRMVERGLTKQRAPFRKIYTGIEKTVRLKFGKEVIRRLESLSLPFSSLLCFARDLFVFSLLACGMPFVDLAFLRKEQIRDGYLVYHRHKTGKRIRMKLNERMHEIIRTYSDPDSVYLFPILKNPADAHQAHTQYRQGLNRYNRLLRVLAVKAGIKEPLSSYTSRYTWANCAYQENVGLAVISKGLGHSQPRTTQVYIQDIDDTSLDQANIRIINKLFKEDNSKRKRKKNSAQELSFTESIA</sequence>
<dbReference type="Gene3D" id="1.10.443.10">
    <property type="entry name" value="Intergrase catalytic core"/>
    <property type="match status" value="1"/>
</dbReference>
<keyword evidence="3 5" id="KW-0238">DNA-binding</keyword>
<dbReference type="PROSITE" id="PS51900">
    <property type="entry name" value="CB"/>
    <property type="match status" value="1"/>
</dbReference>
<dbReference type="AlphaFoldDB" id="A0A9D2BGS8"/>
<evidence type="ECO:0000256" key="3">
    <source>
        <dbReference type="ARBA" id="ARBA00023125"/>
    </source>
</evidence>
<protein>
    <submittedName>
        <fullName evidence="7">Site-specific integrase</fullName>
    </submittedName>
</protein>
<evidence type="ECO:0000256" key="2">
    <source>
        <dbReference type="ARBA" id="ARBA00022908"/>
    </source>
</evidence>
<evidence type="ECO:0000259" key="6">
    <source>
        <dbReference type="PROSITE" id="PS51900"/>
    </source>
</evidence>
<dbReference type="InterPro" id="IPR013762">
    <property type="entry name" value="Integrase-like_cat_sf"/>
</dbReference>
<keyword evidence="4" id="KW-0233">DNA recombination</keyword>
<dbReference type="Proteomes" id="UP000886740">
    <property type="component" value="Unassembled WGS sequence"/>
</dbReference>
<evidence type="ECO:0000256" key="5">
    <source>
        <dbReference type="PROSITE-ProRule" id="PRU01248"/>
    </source>
</evidence>
<dbReference type="InterPro" id="IPR002104">
    <property type="entry name" value="Integrase_catalytic"/>
</dbReference>
<dbReference type="GO" id="GO:0003677">
    <property type="term" value="F:DNA binding"/>
    <property type="evidence" value="ECO:0007669"/>
    <property type="project" value="UniProtKB-UniRule"/>
</dbReference>
<dbReference type="Gene3D" id="1.10.150.130">
    <property type="match status" value="1"/>
</dbReference>
<dbReference type="EMBL" id="DXEL01000073">
    <property type="protein sequence ID" value="HIX75493.1"/>
    <property type="molecule type" value="Genomic_DNA"/>
</dbReference>
<reference evidence="7" key="2">
    <citation type="submission" date="2021-04" db="EMBL/GenBank/DDBJ databases">
        <authorList>
            <person name="Gilroy R."/>
        </authorList>
    </citation>
    <scope>NUCLEOTIDE SEQUENCE</scope>
    <source>
        <strain evidence="7">ChiGjej6B6-14162</strain>
    </source>
</reference>
<gene>
    <name evidence="7" type="ORF">H9977_10745</name>
</gene>
<name>A0A9D2BGS8_9BACT</name>
<dbReference type="GO" id="GO:0006310">
    <property type="term" value="P:DNA recombination"/>
    <property type="evidence" value="ECO:0007669"/>
    <property type="project" value="UniProtKB-KW"/>
</dbReference>
<keyword evidence="2" id="KW-0229">DNA integration</keyword>